<evidence type="ECO:0000313" key="1">
    <source>
        <dbReference type="EMBL" id="KRQ99675.1"/>
    </source>
</evidence>
<name>A0A0R3KVL7_9BRAD</name>
<accession>A0A0R3KVL7</accession>
<evidence type="ECO:0000313" key="2">
    <source>
        <dbReference type="Proteomes" id="UP000050863"/>
    </source>
</evidence>
<sequence length="93" mass="10163">MERDVDHGRASSVFYSFGHERANGRSIEQKETDMNTQIDLLLPLEDHELDGVSGGFIKGALEGVCRNEGASGGQNDPAQMFQQILQQLTQGQG</sequence>
<gene>
    <name evidence="1" type="ORF">CQ12_17080</name>
</gene>
<organism evidence="1 2">
    <name type="scientific">Bradyrhizobium jicamae</name>
    <dbReference type="NCBI Taxonomy" id="280332"/>
    <lineage>
        <taxon>Bacteria</taxon>
        <taxon>Pseudomonadati</taxon>
        <taxon>Pseudomonadota</taxon>
        <taxon>Alphaproteobacteria</taxon>
        <taxon>Hyphomicrobiales</taxon>
        <taxon>Nitrobacteraceae</taxon>
        <taxon>Bradyrhizobium</taxon>
    </lineage>
</organism>
<dbReference type="AlphaFoldDB" id="A0A0R3KVL7"/>
<keyword evidence="2" id="KW-1185">Reference proteome</keyword>
<protein>
    <submittedName>
        <fullName evidence="1">Uncharacterized protein</fullName>
    </submittedName>
</protein>
<reference evidence="1 2" key="1">
    <citation type="submission" date="2014-03" db="EMBL/GenBank/DDBJ databases">
        <title>Bradyrhizobium valentinum sp. nov., isolated from effective nodules of Lupinus mariae-josephae, a lupine endemic of basic-lime soils in Eastern Spain.</title>
        <authorList>
            <person name="Duran D."/>
            <person name="Rey L."/>
            <person name="Navarro A."/>
            <person name="Busquets A."/>
            <person name="Imperial J."/>
            <person name="Ruiz-Argueso T."/>
        </authorList>
    </citation>
    <scope>NUCLEOTIDE SEQUENCE [LARGE SCALE GENOMIC DNA]</scope>
    <source>
        <strain evidence="1 2">PAC68</strain>
    </source>
</reference>
<dbReference type="Proteomes" id="UP000050863">
    <property type="component" value="Unassembled WGS sequence"/>
</dbReference>
<dbReference type="EMBL" id="LLXZ01000177">
    <property type="protein sequence ID" value="KRQ99675.1"/>
    <property type="molecule type" value="Genomic_DNA"/>
</dbReference>
<proteinExistence type="predicted"/>
<comment type="caution">
    <text evidence="1">The sequence shown here is derived from an EMBL/GenBank/DDBJ whole genome shotgun (WGS) entry which is preliminary data.</text>
</comment>